<comment type="caution">
    <text evidence="1">The sequence shown here is derived from an EMBL/GenBank/DDBJ whole genome shotgun (WGS) entry which is preliminary data.</text>
</comment>
<proteinExistence type="predicted"/>
<dbReference type="STRING" id="1037410.MCSF7_02973"/>
<reference evidence="1 2" key="1">
    <citation type="journal article" date="2013" name="Genome Announc.">
        <title>Genome Sequence of Mycoplasma columbinum Strain SF7.</title>
        <authorList>
            <person name="Guo Z."/>
            <person name="Xu X."/>
            <person name="Zheng Q."/>
            <person name="Li T."/>
            <person name="Kuang S."/>
            <person name="Zhang Z."/>
            <person name="Chen Y."/>
            <person name="Lu X."/>
            <person name="Zhou R."/>
            <person name="Bi D."/>
            <person name="Jin H."/>
        </authorList>
    </citation>
    <scope>NUCLEOTIDE SEQUENCE [LARGE SCALE GENOMIC DNA]</scope>
    <source>
        <strain evidence="1 2">SF7</strain>
    </source>
</reference>
<dbReference type="AlphaFoldDB" id="F9UJD6"/>
<evidence type="ECO:0000313" key="2">
    <source>
        <dbReference type="Proteomes" id="UP000004978"/>
    </source>
</evidence>
<gene>
    <name evidence="1" type="ORF">MCSF7_02973</name>
</gene>
<organism evidence="1 2">
    <name type="scientific">Mycoplasmopsis columbina SF7</name>
    <dbReference type="NCBI Taxonomy" id="1037410"/>
    <lineage>
        <taxon>Bacteria</taxon>
        <taxon>Bacillati</taxon>
        <taxon>Mycoplasmatota</taxon>
        <taxon>Mycoplasmoidales</taxon>
        <taxon>Metamycoplasmataceae</taxon>
        <taxon>Mycoplasmopsis</taxon>
    </lineage>
</organism>
<accession>F9UJD6</accession>
<dbReference type="RefSeq" id="WP_006608403.1">
    <property type="nucleotide sequence ID" value="NZ_AFXA01000005.1"/>
</dbReference>
<keyword evidence="2" id="KW-1185">Reference proteome</keyword>
<name>F9UJD6_9BACT</name>
<dbReference type="Proteomes" id="UP000004978">
    <property type="component" value="Unassembled WGS sequence"/>
</dbReference>
<dbReference type="eggNOG" id="ENOG5031Z0I">
    <property type="taxonomic scope" value="Bacteria"/>
</dbReference>
<protein>
    <submittedName>
        <fullName evidence="1">Uncharacterized protein</fullName>
    </submittedName>
</protein>
<evidence type="ECO:0000313" key="1">
    <source>
        <dbReference type="EMBL" id="EGV00479.1"/>
    </source>
</evidence>
<dbReference type="EMBL" id="AFXA01000005">
    <property type="protein sequence ID" value="EGV00479.1"/>
    <property type="molecule type" value="Genomic_DNA"/>
</dbReference>
<sequence>MLLKKIKEFENILKNKDNEKLICFLKEIEEKYLVKIILFKYENLINMNITNYFYDHNFLHFSKEDVFNSFIGKLSQILKNYKPSLEVAKFDTYLAKTVKLFTLNYINFWNSKKRKLTNVYLETDNLIVLKDPDAENSITKELDKIDTNSFWKSLSLKDKEFCKQMILGKNKSIFMTSQKINKYKQKIYNKFVSYFNY</sequence>